<dbReference type="EMBL" id="CAUYUJ010017971">
    <property type="protein sequence ID" value="CAK0879551.1"/>
    <property type="molecule type" value="Genomic_DNA"/>
</dbReference>
<name>A0ABN9W490_9DINO</name>
<reference evidence="1" key="1">
    <citation type="submission" date="2023-10" db="EMBL/GenBank/DDBJ databases">
        <authorList>
            <person name="Chen Y."/>
            <person name="Shah S."/>
            <person name="Dougan E. K."/>
            <person name="Thang M."/>
            <person name="Chan C."/>
        </authorList>
    </citation>
    <scope>NUCLEOTIDE SEQUENCE [LARGE SCALE GENOMIC DNA]</scope>
</reference>
<evidence type="ECO:0000313" key="2">
    <source>
        <dbReference type="Proteomes" id="UP001189429"/>
    </source>
</evidence>
<dbReference type="Proteomes" id="UP001189429">
    <property type="component" value="Unassembled WGS sequence"/>
</dbReference>
<comment type="caution">
    <text evidence="1">The sequence shown here is derived from an EMBL/GenBank/DDBJ whole genome shotgun (WGS) entry which is preliminary data.</text>
</comment>
<accession>A0ABN9W490</accession>
<evidence type="ECO:0000313" key="1">
    <source>
        <dbReference type="EMBL" id="CAK0879551.1"/>
    </source>
</evidence>
<proteinExistence type="predicted"/>
<gene>
    <name evidence="1" type="ORF">PCOR1329_LOCUS62949</name>
</gene>
<organism evidence="1 2">
    <name type="scientific">Prorocentrum cordatum</name>
    <dbReference type="NCBI Taxonomy" id="2364126"/>
    <lineage>
        <taxon>Eukaryota</taxon>
        <taxon>Sar</taxon>
        <taxon>Alveolata</taxon>
        <taxon>Dinophyceae</taxon>
        <taxon>Prorocentrales</taxon>
        <taxon>Prorocentraceae</taxon>
        <taxon>Prorocentrum</taxon>
    </lineage>
</organism>
<sequence length="692" mass="73960">MLSCPGRSALASIEELEAAVPSGTLAARLEEGPEAAAFSVSVGGAAGGQDLDDCVARVLIAAASGQAPAALDALDSGEAPLHRAVHAGREEPDSRAFPPCERQDLVHALLLVRADASVLDRFAIFVFIFDALALCLQFVADFNFIDADLSWGTPVTNADPLLPQIAPLFFPEDAVCLNEFACAGRHDARPIDICHHGFDGPSARPQAPLFQLACSAGLHRLADAWPDGRACRSGHAVEHPGDLGIPRLAHLSKQRGGRLAALWGAIWPPARPRTRWGTASEGAPLTLGPRARLGQGRCRAACAAAPRVRGLVSDPCDFEGDVAAKLTQMRGRAAELARGHAPDERASLAAVGFKLPSRFATVHPVMGQTQVQRTTPADMAEALQQPCGKVFKINEIDEAQLGMWLEDDVDRRVLRRTFSDIFGEGGASRFAEFGQNFNGSVVFFIPKGPSVRTAQDELYSALDKVRRLGVADADNRLLANAARLVIEDAVDDIFCSTQSGCLPGRSMPCSFMGVDRGMTEHGLASAESVAMSFDIEGWAKYFGFILGTRADEDSRLAPLAKMVGRAATRGALGPGIFYACQAFRTFVASVIALVVALGPLLGAPATAETETCRCGVMRRIPRWDGLRPQDLPAMLSEMLYFSYAFAQVIRALMLPAELSVAVAATVCKLHWPVVMAVLLSPPRRNSSMRFCS</sequence>
<keyword evidence="2" id="KW-1185">Reference proteome</keyword>
<protein>
    <submittedName>
        <fullName evidence="1">Uncharacterized protein</fullName>
    </submittedName>
</protein>